<sequence length="479" mass="51551">MAQFSEATTGREVVTAFPERVKDKTFLITGPSPNGIGSATAYALATASPRTLILLARSKAKYQPVIDKIHDINASIDVKFVETDLASMASVRNATEAILADREITAIDGVFNNAGIIANDLVHTPDGLESQFAINHLSHFLLTNMLMPRLLTSSSPRVVNISSLGHKYSEPTFHDPHFNDIDPKSYNPAEAYAQSKGAQILFSVALNRRYASKGLRSFAVHPGNMDSGMYNHMKPEVLMNMAQRITGRSLEDANEALTKTSEGGCATGIAAALAPDLPGGVFMNDCRVTKDPKFVASWAQNAEKAEWSSCSAYDALQSRKHDSICCEPWHDAKSAASARSILSLESLVGADVGTTKAQMVIKGRRKPMRLASSSPLRSTPAPFASQFKLIPLENSTVCTSARTKSPQANHRKNNFIMHFPSLAAILSLAASIVDAAKINLEIGYFSLIIPPTTGNTPVSAAVHGPLPQEQMALPRVPPV</sequence>
<comment type="caution">
    <text evidence="3">The sequence shown here is derived from an EMBL/GenBank/DDBJ whole genome shotgun (WGS) entry which is preliminary data.</text>
</comment>
<dbReference type="GO" id="GO:0016491">
    <property type="term" value="F:oxidoreductase activity"/>
    <property type="evidence" value="ECO:0007669"/>
    <property type="project" value="UniProtKB-KW"/>
</dbReference>
<accession>A0A8H5N9Q6</accession>
<evidence type="ECO:0000256" key="1">
    <source>
        <dbReference type="ARBA" id="ARBA00006484"/>
    </source>
</evidence>
<reference evidence="3 4" key="1">
    <citation type="submission" date="2020-05" db="EMBL/GenBank/DDBJ databases">
        <title>Identification and distribution of gene clusters putatively required for synthesis of sphingolipid metabolism inhibitors in phylogenetically diverse species of the filamentous fungus Fusarium.</title>
        <authorList>
            <person name="Kim H.-S."/>
            <person name="Busman M."/>
            <person name="Brown D.W."/>
            <person name="Divon H."/>
            <person name="Uhlig S."/>
            <person name="Proctor R.H."/>
        </authorList>
    </citation>
    <scope>NUCLEOTIDE SEQUENCE [LARGE SCALE GENOMIC DNA]</scope>
    <source>
        <strain evidence="3 4">NRRL 25196</strain>
    </source>
</reference>
<dbReference type="AlphaFoldDB" id="A0A8H5N9Q6"/>
<evidence type="ECO:0000313" key="4">
    <source>
        <dbReference type="Proteomes" id="UP000574317"/>
    </source>
</evidence>
<evidence type="ECO:0000313" key="3">
    <source>
        <dbReference type="EMBL" id="KAF5556990.1"/>
    </source>
</evidence>
<comment type="similarity">
    <text evidence="1">Belongs to the short-chain dehydrogenases/reductases (SDR) family.</text>
</comment>
<dbReference type="InterPro" id="IPR036291">
    <property type="entry name" value="NAD(P)-bd_dom_sf"/>
</dbReference>
<evidence type="ECO:0000256" key="2">
    <source>
        <dbReference type="ARBA" id="ARBA00023002"/>
    </source>
</evidence>
<dbReference type="Proteomes" id="UP000574317">
    <property type="component" value="Unassembled WGS sequence"/>
</dbReference>
<dbReference type="SUPFAM" id="SSF51735">
    <property type="entry name" value="NAD(P)-binding Rossmann-fold domains"/>
    <property type="match status" value="1"/>
</dbReference>
<dbReference type="PANTHER" id="PTHR24320:SF283">
    <property type="entry name" value="RETINOL DEHYDROGENASE 11"/>
    <property type="match status" value="1"/>
</dbReference>
<protein>
    <submittedName>
        <fullName evidence="3">NAD(P)-binding protein</fullName>
    </submittedName>
</protein>
<keyword evidence="4" id="KW-1185">Reference proteome</keyword>
<dbReference type="EMBL" id="JAAOAO010000204">
    <property type="protein sequence ID" value="KAF5556990.1"/>
    <property type="molecule type" value="Genomic_DNA"/>
</dbReference>
<dbReference type="Pfam" id="PF00106">
    <property type="entry name" value="adh_short"/>
    <property type="match status" value="1"/>
</dbReference>
<name>A0A8H5N9Q6_9HYPO</name>
<dbReference type="PANTHER" id="PTHR24320">
    <property type="entry name" value="RETINOL DEHYDROGENASE"/>
    <property type="match status" value="1"/>
</dbReference>
<proteinExistence type="inferred from homology"/>
<dbReference type="Gene3D" id="3.40.50.720">
    <property type="entry name" value="NAD(P)-binding Rossmann-like Domain"/>
    <property type="match status" value="1"/>
</dbReference>
<gene>
    <name evidence="3" type="ORF">FNAPI_5567</name>
</gene>
<dbReference type="PRINTS" id="PR00081">
    <property type="entry name" value="GDHRDH"/>
</dbReference>
<keyword evidence="2" id="KW-0560">Oxidoreductase</keyword>
<organism evidence="3 4">
    <name type="scientific">Fusarium napiforme</name>
    <dbReference type="NCBI Taxonomy" id="42672"/>
    <lineage>
        <taxon>Eukaryota</taxon>
        <taxon>Fungi</taxon>
        <taxon>Dikarya</taxon>
        <taxon>Ascomycota</taxon>
        <taxon>Pezizomycotina</taxon>
        <taxon>Sordariomycetes</taxon>
        <taxon>Hypocreomycetidae</taxon>
        <taxon>Hypocreales</taxon>
        <taxon>Nectriaceae</taxon>
        <taxon>Fusarium</taxon>
        <taxon>Fusarium fujikuroi species complex</taxon>
    </lineage>
</organism>
<dbReference type="InterPro" id="IPR002347">
    <property type="entry name" value="SDR_fam"/>
</dbReference>